<sequence>MFHYCKIASTSDCDYVNHQVRKGVPMDDKDEENDLLAYTSDNEEDVEGYESENEIVNLQWFYKENEEVLSGRSVVFSSDRINLPIRKLFHNALVFDTQSRPWCKGIVLTYA</sequence>
<reference evidence="1 2" key="1">
    <citation type="submission" date="2024-05" db="EMBL/GenBank/DDBJ databases">
        <title>Haplotype-resolved chromosome-level genome assembly of Huyou (Citrus changshanensis).</title>
        <authorList>
            <person name="Miao C."/>
            <person name="Chen W."/>
            <person name="Wu Y."/>
            <person name="Wang L."/>
            <person name="Zhao S."/>
            <person name="Grierson D."/>
            <person name="Xu C."/>
            <person name="Chen K."/>
        </authorList>
    </citation>
    <scope>NUCLEOTIDE SEQUENCE [LARGE SCALE GENOMIC DNA]</scope>
    <source>
        <strain evidence="1">01-14</strain>
        <tissue evidence="1">Leaf</tissue>
    </source>
</reference>
<protein>
    <submittedName>
        <fullName evidence="1">Uncharacterized protein</fullName>
    </submittedName>
</protein>
<comment type="caution">
    <text evidence="1">The sequence shown here is derived from an EMBL/GenBank/DDBJ whole genome shotgun (WGS) entry which is preliminary data.</text>
</comment>
<name>A0AAP0LU57_9ROSI</name>
<organism evidence="1 2">
    <name type="scientific">Citrus x changshan-huyou</name>
    <dbReference type="NCBI Taxonomy" id="2935761"/>
    <lineage>
        <taxon>Eukaryota</taxon>
        <taxon>Viridiplantae</taxon>
        <taxon>Streptophyta</taxon>
        <taxon>Embryophyta</taxon>
        <taxon>Tracheophyta</taxon>
        <taxon>Spermatophyta</taxon>
        <taxon>Magnoliopsida</taxon>
        <taxon>eudicotyledons</taxon>
        <taxon>Gunneridae</taxon>
        <taxon>Pentapetalae</taxon>
        <taxon>rosids</taxon>
        <taxon>malvids</taxon>
        <taxon>Sapindales</taxon>
        <taxon>Rutaceae</taxon>
        <taxon>Aurantioideae</taxon>
        <taxon>Citrus</taxon>
    </lineage>
</organism>
<evidence type="ECO:0000313" key="2">
    <source>
        <dbReference type="Proteomes" id="UP001428341"/>
    </source>
</evidence>
<keyword evidence="2" id="KW-1185">Reference proteome</keyword>
<gene>
    <name evidence="1" type="ORF">WN944_018712</name>
</gene>
<dbReference type="Proteomes" id="UP001428341">
    <property type="component" value="Unassembled WGS sequence"/>
</dbReference>
<dbReference type="AlphaFoldDB" id="A0AAP0LU57"/>
<accession>A0AAP0LU57</accession>
<proteinExistence type="predicted"/>
<evidence type="ECO:0000313" key="1">
    <source>
        <dbReference type="EMBL" id="KAK9187320.1"/>
    </source>
</evidence>
<dbReference type="EMBL" id="JBCGBO010000007">
    <property type="protein sequence ID" value="KAK9187320.1"/>
    <property type="molecule type" value="Genomic_DNA"/>
</dbReference>